<sequence length="453" mass="48953">GMFAPGAFAQPAAAVDGAPLQHSAGFHPGIAARQCVGAASTEHLQRVEETKARGLRLDLEGIPSENAKSRVETQIKITLRLTTQAGERATCWTHLALPELLVSRDKFRHRLQSKSQDGALPQSAQHVVHLEASVRCSSDPMREVETCRGCIHREYKRSLRRKDNKGRSTAPSAATTPGPSRPGSPNCDSFGGRLLTGSMDADWDEARMALERKRVVIFNCSDLLDFSKGEVVLPTRITCYCRHHMEKLGFCLYLTLRDASGAVLASHVSPPIMITDDHKSTKFKNDRSKTRAKAEYDRHFDGSAAYASHALSGMASPTAPYGMGRQAMSARNSPTLRPHGYAGTFLDTYSQFASLAGTPSLGNTPLGSPLLSAGHLGGFDASCMFGWEAIVELLLSAGASHTLRSSTGQTAADLVRGPRRRDLLALIEERAGYLSFIRDDQVGDASVADGMPH</sequence>
<comment type="caution">
    <text evidence="1">The sequence shown here is derived from an EMBL/GenBank/DDBJ whole genome shotgun (WGS) entry which is preliminary data.</text>
</comment>
<evidence type="ECO:0000313" key="1">
    <source>
        <dbReference type="EMBL" id="KAJ2768230.1"/>
    </source>
</evidence>
<protein>
    <submittedName>
        <fullName evidence="1">SPT3 Dosage dependent suppressor of Ty-induced promoter mutations-like protein</fullName>
    </submittedName>
</protein>
<proteinExistence type="predicted"/>
<feature type="non-terminal residue" evidence="1">
    <location>
        <position position="1"/>
    </location>
</feature>
<name>A0ACC1JVD8_9FUNG</name>
<evidence type="ECO:0000313" key="2">
    <source>
        <dbReference type="Proteomes" id="UP001140234"/>
    </source>
</evidence>
<accession>A0ACC1JVD8</accession>
<reference evidence="1" key="1">
    <citation type="submission" date="2022-07" db="EMBL/GenBank/DDBJ databases">
        <title>Phylogenomic reconstructions and comparative analyses of Kickxellomycotina fungi.</title>
        <authorList>
            <person name="Reynolds N.K."/>
            <person name="Stajich J.E."/>
            <person name="Barry K."/>
            <person name="Grigoriev I.V."/>
            <person name="Crous P."/>
            <person name="Smith M.E."/>
        </authorList>
    </citation>
    <scope>NUCLEOTIDE SEQUENCE</scope>
    <source>
        <strain evidence="1">CBS 109366</strain>
    </source>
</reference>
<keyword evidence="2" id="KW-1185">Reference proteome</keyword>
<dbReference type="EMBL" id="JANBUJ010001228">
    <property type="protein sequence ID" value="KAJ2768230.1"/>
    <property type="molecule type" value="Genomic_DNA"/>
</dbReference>
<gene>
    <name evidence="1" type="primary">SPT23</name>
    <name evidence="1" type="ORF">IWQ57_003625</name>
</gene>
<dbReference type="Proteomes" id="UP001140234">
    <property type="component" value="Unassembled WGS sequence"/>
</dbReference>
<organism evidence="1 2">
    <name type="scientific">Coemansia nantahalensis</name>
    <dbReference type="NCBI Taxonomy" id="2789366"/>
    <lineage>
        <taxon>Eukaryota</taxon>
        <taxon>Fungi</taxon>
        <taxon>Fungi incertae sedis</taxon>
        <taxon>Zoopagomycota</taxon>
        <taxon>Kickxellomycotina</taxon>
        <taxon>Kickxellomycetes</taxon>
        <taxon>Kickxellales</taxon>
        <taxon>Kickxellaceae</taxon>
        <taxon>Coemansia</taxon>
    </lineage>
</organism>